<feature type="region of interest" description="Disordered" evidence="1">
    <location>
        <begin position="106"/>
        <end position="134"/>
    </location>
</feature>
<feature type="transmembrane region" description="Helical" evidence="2">
    <location>
        <begin position="42"/>
        <end position="65"/>
    </location>
</feature>
<keyword evidence="2" id="KW-1133">Transmembrane helix</keyword>
<keyword evidence="2" id="KW-0472">Membrane</keyword>
<evidence type="ECO:0000313" key="4">
    <source>
        <dbReference type="EMBL" id="CAD9812366.1"/>
    </source>
</evidence>
<organism evidence="4">
    <name type="scientific">Attheya septentrionalis</name>
    <dbReference type="NCBI Taxonomy" id="420275"/>
    <lineage>
        <taxon>Eukaryota</taxon>
        <taxon>Sar</taxon>
        <taxon>Stramenopiles</taxon>
        <taxon>Ochrophyta</taxon>
        <taxon>Bacillariophyta</taxon>
        <taxon>Coscinodiscophyceae</taxon>
        <taxon>Chaetocerotophycidae</taxon>
        <taxon>Chaetocerotales</taxon>
        <taxon>Attheyaceae</taxon>
        <taxon>Attheya</taxon>
    </lineage>
</organism>
<protein>
    <submittedName>
        <fullName evidence="4">Uncharacterized protein</fullName>
    </submittedName>
</protein>
<dbReference type="AlphaFoldDB" id="A0A6T7GDH8"/>
<evidence type="ECO:0000256" key="1">
    <source>
        <dbReference type="SAM" id="MobiDB-lite"/>
    </source>
</evidence>
<accession>A0A6T7GDH8</accession>
<evidence type="ECO:0000256" key="2">
    <source>
        <dbReference type="SAM" id="Phobius"/>
    </source>
</evidence>
<name>A0A6T7GDH8_9STRA</name>
<sequence>MWWTGGDLYLSTDADADFCSRVLQDCGTEESWISAISAAMQYIIIVLLVVMSGIFSGLSLGLMSLDRHGLEIDMEGDNPQHITYSISLEFVSSATRFQCVSGHSKISHTRTHSDQNSSRSPPAGSLPQLTQQAHPLHSRSSNSFSIAVEAAAQMPSTISAL</sequence>
<reference evidence="4" key="1">
    <citation type="submission" date="2021-01" db="EMBL/GenBank/DDBJ databases">
        <authorList>
            <person name="Corre E."/>
            <person name="Pelletier E."/>
            <person name="Niang G."/>
            <person name="Scheremetjew M."/>
            <person name="Finn R."/>
            <person name="Kale V."/>
            <person name="Holt S."/>
            <person name="Cochrane G."/>
            <person name="Meng A."/>
            <person name="Brown T."/>
            <person name="Cohen L."/>
        </authorList>
    </citation>
    <scope>NUCLEOTIDE SEQUENCE</scope>
    <source>
        <strain evidence="4">CCMP2084</strain>
    </source>
</reference>
<keyword evidence="2" id="KW-0812">Transmembrane</keyword>
<dbReference type="EMBL" id="HBHQ01006226">
    <property type="protein sequence ID" value="CAD9812360.1"/>
    <property type="molecule type" value="Transcribed_RNA"/>
</dbReference>
<evidence type="ECO:0000313" key="3">
    <source>
        <dbReference type="EMBL" id="CAD9812360.1"/>
    </source>
</evidence>
<dbReference type="EMBL" id="HBHQ01006237">
    <property type="protein sequence ID" value="CAD9812366.1"/>
    <property type="molecule type" value="Transcribed_RNA"/>
</dbReference>
<gene>
    <name evidence="3" type="ORF">ASEP1449_LOCUS4185</name>
    <name evidence="4" type="ORF">ASEP1449_LOCUS4191</name>
</gene>
<proteinExistence type="predicted"/>